<dbReference type="RefSeq" id="WP_408165418.1">
    <property type="nucleotide sequence ID" value="NZ_JAQQFR010000002.1"/>
</dbReference>
<keyword evidence="4" id="KW-0029">Amino-acid transport</keyword>
<evidence type="ECO:0000256" key="1">
    <source>
        <dbReference type="ARBA" id="ARBA00010062"/>
    </source>
</evidence>
<evidence type="ECO:0000256" key="4">
    <source>
        <dbReference type="ARBA" id="ARBA00022970"/>
    </source>
</evidence>
<gene>
    <name evidence="6" type="ORF">PQR63_02585</name>
</gene>
<keyword evidence="3" id="KW-0732">Signal</keyword>
<organism evidence="6 7">
    <name type="scientific">Herbaspirillum rhizosphaerae</name>
    <dbReference type="NCBI Taxonomy" id="346179"/>
    <lineage>
        <taxon>Bacteria</taxon>
        <taxon>Pseudomonadati</taxon>
        <taxon>Pseudomonadota</taxon>
        <taxon>Betaproteobacteria</taxon>
        <taxon>Burkholderiales</taxon>
        <taxon>Oxalobacteraceae</taxon>
        <taxon>Herbaspirillum</taxon>
    </lineage>
</organism>
<evidence type="ECO:0000256" key="2">
    <source>
        <dbReference type="ARBA" id="ARBA00022448"/>
    </source>
</evidence>
<dbReference type="InterPro" id="IPR028082">
    <property type="entry name" value="Peripla_BP_I"/>
</dbReference>
<dbReference type="CDD" id="cd06326">
    <property type="entry name" value="PBP1_ABC_ligand_binding-like"/>
    <property type="match status" value="1"/>
</dbReference>
<accession>A0ABW8Z2I3</accession>
<keyword evidence="7" id="KW-1185">Reference proteome</keyword>
<keyword evidence="2" id="KW-0813">Transport</keyword>
<reference evidence="6 7" key="1">
    <citation type="journal article" date="2024" name="Chem. Sci.">
        <title>Discovery of megapolipeptins by genome mining of a Burkholderiales bacteria collection.</title>
        <authorList>
            <person name="Paulo B.S."/>
            <person name="Recchia M.J.J."/>
            <person name="Lee S."/>
            <person name="Fergusson C.H."/>
            <person name="Romanowski S.B."/>
            <person name="Hernandez A."/>
            <person name="Krull N."/>
            <person name="Liu D.Y."/>
            <person name="Cavanagh H."/>
            <person name="Bos A."/>
            <person name="Gray C.A."/>
            <person name="Murphy B.T."/>
            <person name="Linington R.G."/>
            <person name="Eustaquio A.S."/>
        </authorList>
    </citation>
    <scope>NUCLEOTIDE SEQUENCE [LARGE SCALE GENOMIC DNA]</scope>
    <source>
        <strain evidence="6 7">RL21-008-BIB-B</strain>
    </source>
</reference>
<evidence type="ECO:0000313" key="6">
    <source>
        <dbReference type="EMBL" id="MFL9877256.1"/>
    </source>
</evidence>
<dbReference type="Proteomes" id="UP001629214">
    <property type="component" value="Unassembled WGS sequence"/>
</dbReference>
<proteinExistence type="inferred from homology"/>
<dbReference type="SUPFAM" id="SSF53822">
    <property type="entry name" value="Periplasmic binding protein-like I"/>
    <property type="match status" value="1"/>
</dbReference>
<dbReference type="EMBL" id="JAQQFR010000002">
    <property type="protein sequence ID" value="MFL9877256.1"/>
    <property type="molecule type" value="Genomic_DNA"/>
</dbReference>
<sequence length="354" mass="38911">MTDTRILLGQSAGLSGPTAQMSRQLLIGAKVYFDKINKQGGVYGRRIELITRDDKYTASLAAYNTRQLIESEKVFALFGFVGLPTSQAAFPIAAKAKIPFFAPMTGGTFLHSSSSRYLFTVRASYADEFAYALHQLSCVGLHKFALVYQRDQYGMSIKHTAESKAKAEAIDLISVDIDADVMNLEPVVDKILAARSDVVMLLSGNYLISARIVRALRARGFLGRFYGSSFVGHKALAEELGDLARGILVTQVVPFPWRVSMPLVAEYRKSMSEAGYEDLTFSSLEGYIAARVLVEGLQRASRDLTREKLIRALESINARNYNGGGHAINFSPQNHNASSYVDMATMTSGARFLN</sequence>
<evidence type="ECO:0000313" key="7">
    <source>
        <dbReference type="Proteomes" id="UP001629214"/>
    </source>
</evidence>
<name>A0ABW8Z2I3_9BURK</name>
<dbReference type="PRINTS" id="PR00337">
    <property type="entry name" value="LEUILEVALBP"/>
</dbReference>
<comment type="similarity">
    <text evidence="1">Belongs to the leucine-binding protein family.</text>
</comment>
<protein>
    <submittedName>
        <fullName evidence="6">ABC transporter substrate-binding protein</fullName>
    </submittedName>
</protein>
<dbReference type="PANTHER" id="PTHR47235:SF1">
    <property type="entry name" value="BLR6548 PROTEIN"/>
    <property type="match status" value="1"/>
</dbReference>
<dbReference type="InterPro" id="IPR028081">
    <property type="entry name" value="Leu-bd"/>
</dbReference>
<dbReference type="PANTHER" id="PTHR47235">
    <property type="entry name" value="BLR6548 PROTEIN"/>
    <property type="match status" value="1"/>
</dbReference>
<dbReference type="InterPro" id="IPR000709">
    <property type="entry name" value="Leu_Ile_Val-bd"/>
</dbReference>
<evidence type="ECO:0000259" key="5">
    <source>
        <dbReference type="Pfam" id="PF13458"/>
    </source>
</evidence>
<dbReference type="Pfam" id="PF13458">
    <property type="entry name" value="Peripla_BP_6"/>
    <property type="match status" value="1"/>
</dbReference>
<dbReference type="Gene3D" id="3.40.50.2300">
    <property type="match status" value="2"/>
</dbReference>
<feature type="domain" description="Leucine-binding protein" evidence="5">
    <location>
        <begin position="9"/>
        <end position="348"/>
    </location>
</feature>
<comment type="caution">
    <text evidence="6">The sequence shown here is derived from an EMBL/GenBank/DDBJ whole genome shotgun (WGS) entry which is preliminary data.</text>
</comment>
<evidence type="ECO:0000256" key="3">
    <source>
        <dbReference type="ARBA" id="ARBA00022729"/>
    </source>
</evidence>